<keyword evidence="1" id="KW-0812">Transmembrane</keyword>
<keyword evidence="1" id="KW-0472">Membrane</keyword>
<protein>
    <submittedName>
        <fullName evidence="3">Glycosyltransferase family 2 protein</fullName>
    </submittedName>
</protein>
<organism evidence="3 4">
    <name type="scientific">Thiomonas arsenitoxydans (strain DSM 22701 / CIP 110005 / 3As)</name>
    <dbReference type="NCBI Taxonomy" id="426114"/>
    <lineage>
        <taxon>Bacteria</taxon>
        <taxon>Pseudomonadati</taxon>
        <taxon>Pseudomonadota</taxon>
        <taxon>Betaproteobacteria</taxon>
        <taxon>Burkholderiales</taxon>
        <taxon>Thiomonas</taxon>
    </lineage>
</organism>
<reference evidence="3" key="1">
    <citation type="submission" date="2021-02" db="EMBL/GenBank/DDBJ databases">
        <title>Thiocyanate and organic carbon inputs drive convergent selection for specific autotrophic Afipia and Thiobacillus strains within complex microbiomes.</title>
        <authorList>
            <person name="Huddy R.J."/>
            <person name="Sachdeva R."/>
            <person name="Kadzinga F."/>
            <person name="Kantor R.S."/>
            <person name="Harrison S.T.L."/>
            <person name="Banfield J.F."/>
        </authorList>
    </citation>
    <scope>NUCLEOTIDE SEQUENCE</scope>
    <source>
        <strain evidence="3">SCN18_13_7_16_R3_B_64_19</strain>
    </source>
</reference>
<proteinExistence type="predicted"/>
<keyword evidence="3" id="KW-0808">Transferase</keyword>
<dbReference type="SUPFAM" id="SSF53448">
    <property type="entry name" value="Nucleotide-diphospho-sugar transferases"/>
    <property type="match status" value="1"/>
</dbReference>
<dbReference type="InterPro" id="IPR029044">
    <property type="entry name" value="Nucleotide-diphossugar_trans"/>
</dbReference>
<feature type="transmembrane region" description="Helical" evidence="1">
    <location>
        <begin position="248"/>
        <end position="266"/>
    </location>
</feature>
<sequence>MTTDLQGVRSSLDAFATKPELTPKTSLSVILPARNEVGAVGQTVARIRALYPEAEVIVVNDGSTDATATVAEQAGARVISKPYGMGNGAAIKTGARAALGEVLVFMDADGQHDPADIPRLLAKLDEGYDMAVGARGDGSQASVGRGLANGLYNRLASWMTNHPVLDLTSGFRAARADKFREFIHLLPNGFSYPTTSTMAFFRSAYPVAYVPIVAARRIGKSHIRPLRDGVRFLLIIFKIATLYSPLKLFAPVAAGFFLLGLGNYAYTFTIGHRFTNMSALLMSAAVIVFLIGLISEQITNLTYKRDG</sequence>
<dbReference type="InterPro" id="IPR001173">
    <property type="entry name" value="Glyco_trans_2-like"/>
</dbReference>
<dbReference type="PANTHER" id="PTHR48090:SF7">
    <property type="entry name" value="RFBJ PROTEIN"/>
    <property type="match status" value="1"/>
</dbReference>
<feature type="transmembrane region" description="Helical" evidence="1">
    <location>
        <begin position="278"/>
        <end position="295"/>
    </location>
</feature>
<dbReference type="InterPro" id="IPR050256">
    <property type="entry name" value="Glycosyltransferase_2"/>
</dbReference>
<dbReference type="Pfam" id="PF00535">
    <property type="entry name" value="Glycos_transf_2"/>
    <property type="match status" value="1"/>
</dbReference>
<evidence type="ECO:0000259" key="2">
    <source>
        <dbReference type="Pfam" id="PF00535"/>
    </source>
</evidence>
<keyword evidence="1" id="KW-1133">Transmembrane helix</keyword>
<name>A0A8I1MWF3_THIA3</name>
<dbReference type="EMBL" id="JAFKMR010000017">
    <property type="protein sequence ID" value="MBN8744389.1"/>
    <property type="molecule type" value="Genomic_DNA"/>
</dbReference>
<dbReference type="GO" id="GO:0016740">
    <property type="term" value="F:transferase activity"/>
    <property type="evidence" value="ECO:0007669"/>
    <property type="project" value="UniProtKB-KW"/>
</dbReference>
<dbReference type="AlphaFoldDB" id="A0A8I1MWF3"/>
<dbReference type="Gene3D" id="3.90.550.10">
    <property type="entry name" value="Spore Coat Polysaccharide Biosynthesis Protein SpsA, Chain A"/>
    <property type="match status" value="1"/>
</dbReference>
<accession>A0A8I1MWF3</accession>
<feature type="domain" description="Glycosyltransferase 2-like" evidence="2">
    <location>
        <begin position="28"/>
        <end position="181"/>
    </location>
</feature>
<evidence type="ECO:0000256" key="1">
    <source>
        <dbReference type="SAM" id="Phobius"/>
    </source>
</evidence>
<dbReference type="PANTHER" id="PTHR48090">
    <property type="entry name" value="UNDECAPRENYL-PHOSPHATE 4-DEOXY-4-FORMAMIDO-L-ARABINOSE TRANSFERASE-RELATED"/>
    <property type="match status" value="1"/>
</dbReference>
<evidence type="ECO:0000313" key="3">
    <source>
        <dbReference type="EMBL" id="MBN8744389.1"/>
    </source>
</evidence>
<gene>
    <name evidence="3" type="ORF">J0I24_08780</name>
</gene>
<comment type="caution">
    <text evidence="3">The sequence shown here is derived from an EMBL/GenBank/DDBJ whole genome shotgun (WGS) entry which is preliminary data.</text>
</comment>
<dbReference type="CDD" id="cd04179">
    <property type="entry name" value="DPM_DPG-synthase_like"/>
    <property type="match status" value="1"/>
</dbReference>
<evidence type="ECO:0000313" key="4">
    <source>
        <dbReference type="Proteomes" id="UP000664800"/>
    </source>
</evidence>
<dbReference type="Proteomes" id="UP000664800">
    <property type="component" value="Unassembled WGS sequence"/>
</dbReference>